<evidence type="ECO:0000256" key="1">
    <source>
        <dbReference type="SAM" id="MobiDB-lite"/>
    </source>
</evidence>
<dbReference type="Pfam" id="PF08241">
    <property type="entry name" value="Methyltransf_11"/>
    <property type="match status" value="1"/>
</dbReference>
<dbReference type="CDD" id="cd02440">
    <property type="entry name" value="AdoMet_MTases"/>
    <property type="match status" value="1"/>
</dbReference>
<feature type="compositionally biased region" description="Pro residues" evidence="1">
    <location>
        <begin position="170"/>
        <end position="192"/>
    </location>
</feature>
<keyword evidence="2" id="KW-0808">Transferase</keyword>
<keyword evidence="3" id="KW-1185">Reference proteome</keyword>
<dbReference type="RefSeq" id="WP_052138896.1">
    <property type="nucleotide sequence ID" value="NZ_BJMC01000022.1"/>
</dbReference>
<dbReference type="KEGG" id="psim:KR76_19740"/>
<dbReference type="OrthoDB" id="7062303at2"/>
<sequence>MDLDRDRAQRQAVVRHYDHRAPTYDDGPLHRALATAVAGLVTEALDAAPDPHDQRRPVVLDVATGTGLVLRALAAPTPTPTPTAARLVGIDLSPGMLRIATAALPPPAATFVRADATSLPLADASVDVITLVTALHLLPSAAAADAALAECVRVLRPGGHLVTATFTDPATPPAPAPTPAPAAAPTSTPTPVPARRHDAYATVAQLTAVLTPHGLTLRRHRTWTDGEHHLLLCHAVLCHAVPASGPVRPAPPASQ</sequence>
<dbReference type="GeneID" id="96612633"/>
<dbReference type="AlphaFoldDB" id="A0A0C5WZ47"/>
<dbReference type="InterPro" id="IPR013216">
    <property type="entry name" value="Methyltransf_11"/>
</dbReference>
<dbReference type="Gene3D" id="3.40.50.150">
    <property type="entry name" value="Vaccinia Virus protein VP39"/>
    <property type="match status" value="1"/>
</dbReference>
<keyword evidence="2" id="KW-0489">Methyltransferase</keyword>
<dbReference type="SUPFAM" id="SSF53335">
    <property type="entry name" value="S-adenosyl-L-methionine-dependent methyltransferases"/>
    <property type="match status" value="1"/>
</dbReference>
<reference evidence="2 3" key="1">
    <citation type="journal article" date="2015" name="Genome Announc.">
        <title>Complete Genome Sequence of Steroid-Transforming Nocardioides simplex VKM Ac-2033D.</title>
        <authorList>
            <person name="Shtratnikova V.Y."/>
            <person name="Schelkunov M.I."/>
            <person name="Pekov Y.A."/>
            <person name="Fokina V.V."/>
            <person name="Logacheva M.D."/>
            <person name="Sokolov S.L."/>
            <person name="Bragin E.Y."/>
            <person name="Ashapkin V.V."/>
            <person name="Donova M.V."/>
        </authorList>
    </citation>
    <scope>NUCLEOTIDE SEQUENCE [LARGE SCALE GENOMIC DNA]</scope>
    <source>
        <strain evidence="2 3">VKM Ac-2033D</strain>
    </source>
</reference>
<dbReference type="Proteomes" id="UP000030300">
    <property type="component" value="Chromosome"/>
</dbReference>
<gene>
    <name evidence="2" type="ORF">KR76_19740</name>
</gene>
<dbReference type="InterPro" id="IPR029063">
    <property type="entry name" value="SAM-dependent_MTases_sf"/>
</dbReference>
<dbReference type="GO" id="GO:0032259">
    <property type="term" value="P:methylation"/>
    <property type="evidence" value="ECO:0007669"/>
    <property type="project" value="UniProtKB-KW"/>
</dbReference>
<name>A0A0C5WZ47_NOCSI</name>
<proteinExistence type="predicted"/>
<dbReference type="EMBL" id="CP009896">
    <property type="protein sequence ID" value="AJR18623.1"/>
    <property type="molecule type" value="Genomic_DNA"/>
</dbReference>
<protein>
    <submittedName>
        <fullName evidence="2">Methyltransferase type 11</fullName>
    </submittedName>
</protein>
<evidence type="ECO:0000313" key="3">
    <source>
        <dbReference type="Proteomes" id="UP000030300"/>
    </source>
</evidence>
<dbReference type="PANTHER" id="PTHR43591">
    <property type="entry name" value="METHYLTRANSFERASE"/>
    <property type="match status" value="1"/>
</dbReference>
<dbReference type="PANTHER" id="PTHR43591:SF24">
    <property type="entry name" value="2-METHOXY-6-POLYPRENYL-1,4-BENZOQUINOL METHYLASE, MITOCHONDRIAL"/>
    <property type="match status" value="1"/>
</dbReference>
<dbReference type="HOGENOM" id="CLU_1208582_0_0_11"/>
<dbReference type="STRING" id="2045.KR76_19740"/>
<organism evidence="2 3">
    <name type="scientific">Nocardioides simplex</name>
    <name type="common">Arthrobacter simplex</name>
    <dbReference type="NCBI Taxonomy" id="2045"/>
    <lineage>
        <taxon>Bacteria</taxon>
        <taxon>Bacillati</taxon>
        <taxon>Actinomycetota</taxon>
        <taxon>Actinomycetes</taxon>
        <taxon>Propionibacteriales</taxon>
        <taxon>Nocardioidaceae</taxon>
        <taxon>Pimelobacter</taxon>
    </lineage>
</organism>
<dbReference type="GO" id="GO:0008757">
    <property type="term" value="F:S-adenosylmethionine-dependent methyltransferase activity"/>
    <property type="evidence" value="ECO:0007669"/>
    <property type="project" value="InterPro"/>
</dbReference>
<feature type="region of interest" description="Disordered" evidence="1">
    <location>
        <begin position="167"/>
        <end position="193"/>
    </location>
</feature>
<evidence type="ECO:0000313" key="2">
    <source>
        <dbReference type="EMBL" id="AJR18623.1"/>
    </source>
</evidence>
<accession>A0A0C5WZ47</accession>